<dbReference type="Gene3D" id="1.10.260.40">
    <property type="entry name" value="lambda repressor-like DNA-binding domains"/>
    <property type="match status" value="1"/>
</dbReference>
<evidence type="ECO:0000259" key="1">
    <source>
        <dbReference type="PROSITE" id="PS50943"/>
    </source>
</evidence>
<organism evidence="2 3">
    <name type="scientific">Halobacteriovorax marinus</name>
    <dbReference type="NCBI Taxonomy" id="97084"/>
    <lineage>
        <taxon>Bacteria</taxon>
        <taxon>Pseudomonadati</taxon>
        <taxon>Bdellovibrionota</taxon>
        <taxon>Bacteriovoracia</taxon>
        <taxon>Bacteriovoracales</taxon>
        <taxon>Halobacteriovoraceae</taxon>
        <taxon>Halobacteriovorax</taxon>
    </lineage>
</organism>
<dbReference type="Pfam" id="PF01381">
    <property type="entry name" value="HTH_3"/>
    <property type="match status" value="1"/>
</dbReference>
<evidence type="ECO:0000313" key="2">
    <source>
        <dbReference type="EMBL" id="OUR97362.1"/>
    </source>
</evidence>
<dbReference type="CDD" id="cd00093">
    <property type="entry name" value="HTH_XRE"/>
    <property type="match status" value="1"/>
</dbReference>
<dbReference type="InterPro" id="IPR010982">
    <property type="entry name" value="Lambda_DNA-bd_dom_sf"/>
</dbReference>
<gene>
    <name evidence="2" type="ORF">A9Q84_13640</name>
</gene>
<dbReference type="AlphaFoldDB" id="A0A1Y5FFH5"/>
<dbReference type="InterPro" id="IPR001387">
    <property type="entry name" value="Cro/C1-type_HTH"/>
</dbReference>
<comment type="caution">
    <text evidence="2">The sequence shown here is derived from an EMBL/GenBank/DDBJ whole genome shotgun (WGS) entry which is preliminary data.</text>
</comment>
<dbReference type="PROSITE" id="PS50943">
    <property type="entry name" value="HTH_CROC1"/>
    <property type="match status" value="1"/>
</dbReference>
<dbReference type="GO" id="GO:0003677">
    <property type="term" value="F:DNA binding"/>
    <property type="evidence" value="ECO:0007669"/>
    <property type="project" value="InterPro"/>
</dbReference>
<sequence>MTILKDVIMKNEINALDFLDDLIGEDISSGQIIRARRESQGLTQKDVSDMTGIKTSFLSAVENDKRNIGVQTATKIAAAIGLHPSSILFPNGVTTNKELEKIVKMRNKILKGKAA</sequence>
<accession>A0A1Y5FFH5</accession>
<name>A0A1Y5FFH5_9BACT</name>
<dbReference type="EMBL" id="MAAO01000006">
    <property type="protein sequence ID" value="OUR97362.1"/>
    <property type="molecule type" value="Genomic_DNA"/>
</dbReference>
<protein>
    <recommendedName>
        <fullName evidence="1">HTH cro/C1-type domain-containing protein</fullName>
    </recommendedName>
</protein>
<dbReference type="Proteomes" id="UP000196531">
    <property type="component" value="Unassembled WGS sequence"/>
</dbReference>
<dbReference type="SMART" id="SM00530">
    <property type="entry name" value="HTH_XRE"/>
    <property type="match status" value="1"/>
</dbReference>
<evidence type="ECO:0000313" key="3">
    <source>
        <dbReference type="Proteomes" id="UP000196531"/>
    </source>
</evidence>
<dbReference type="SUPFAM" id="SSF47413">
    <property type="entry name" value="lambda repressor-like DNA-binding domains"/>
    <property type="match status" value="1"/>
</dbReference>
<proteinExistence type="predicted"/>
<reference evidence="3" key="1">
    <citation type="journal article" date="2017" name="Proc. Natl. Acad. Sci. U.S.A.">
        <title>Simulation of Deepwater Horizon oil plume reveals substrate specialization within a complex community of hydrocarbon-degraders.</title>
        <authorList>
            <person name="Hu P."/>
            <person name="Dubinsky E.A."/>
            <person name="Probst A.J."/>
            <person name="Wang J."/>
            <person name="Sieber C.M.K."/>
            <person name="Tom L.M."/>
            <person name="Gardinali P."/>
            <person name="Banfield J.F."/>
            <person name="Atlas R.M."/>
            <person name="Andersen G.L."/>
        </authorList>
    </citation>
    <scope>NUCLEOTIDE SEQUENCE [LARGE SCALE GENOMIC DNA]</scope>
</reference>
<feature type="domain" description="HTH cro/C1-type" evidence="1">
    <location>
        <begin position="33"/>
        <end position="87"/>
    </location>
</feature>